<dbReference type="InterPro" id="IPR032675">
    <property type="entry name" value="LRR_dom_sf"/>
</dbReference>
<dbReference type="PROSITE" id="PS50011">
    <property type="entry name" value="PROTEIN_KINASE_DOM"/>
    <property type="match status" value="1"/>
</dbReference>
<dbReference type="InterPro" id="IPR000719">
    <property type="entry name" value="Prot_kinase_dom"/>
</dbReference>
<evidence type="ECO:0000256" key="2">
    <source>
        <dbReference type="ARBA" id="ARBA00022614"/>
    </source>
</evidence>
<dbReference type="InterPro" id="IPR046959">
    <property type="entry name" value="PRK1-6/SRF4-like"/>
</dbReference>
<reference evidence="10 11" key="1">
    <citation type="journal article" date="2024" name="Plant J.">
        <title>Genome sequences and population genomics reveal climatic adaptation and genomic divergence between two closely related sweetgum species.</title>
        <authorList>
            <person name="Xu W.Q."/>
            <person name="Ren C.Q."/>
            <person name="Zhang X.Y."/>
            <person name="Comes H.P."/>
            <person name="Liu X.H."/>
            <person name="Li Y.G."/>
            <person name="Kettle C.J."/>
            <person name="Jalonen R."/>
            <person name="Gaisberger H."/>
            <person name="Ma Y.Z."/>
            <person name="Qiu Y.X."/>
        </authorList>
    </citation>
    <scope>NUCLEOTIDE SEQUENCE [LARGE SCALE GENOMIC DNA]</scope>
    <source>
        <strain evidence="10">Hangzhou</strain>
    </source>
</reference>
<dbReference type="InterPro" id="IPR011009">
    <property type="entry name" value="Kinase-like_dom_sf"/>
</dbReference>
<evidence type="ECO:0000256" key="8">
    <source>
        <dbReference type="SAM" id="Phobius"/>
    </source>
</evidence>
<dbReference type="GO" id="GO:0004672">
    <property type="term" value="F:protein kinase activity"/>
    <property type="evidence" value="ECO:0007669"/>
    <property type="project" value="InterPro"/>
</dbReference>
<dbReference type="Pfam" id="PF07714">
    <property type="entry name" value="PK_Tyr_Ser-Thr"/>
    <property type="match status" value="1"/>
</dbReference>
<organism evidence="10 11">
    <name type="scientific">Liquidambar formosana</name>
    <name type="common">Formosan gum</name>
    <dbReference type="NCBI Taxonomy" id="63359"/>
    <lineage>
        <taxon>Eukaryota</taxon>
        <taxon>Viridiplantae</taxon>
        <taxon>Streptophyta</taxon>
        <taxon>Embryophyta</taxon>
        <taxon>Tracheophyta</taxon>
        <taxon>Spermatophyta</taxon>
        <taxon>Magnoliopsida</taxon>
        <taxon>eudicotyledons</taxon>
        <taxon>Gunneridae</taxon>
        <taxon>Pentapetalae</taxon>
        <taxon>Saxifragales</taxon>
        <taxon>Altingiaceae</taxon>
        <taxon>Liquidambar</taxon>
    </lineage>
</organism>
<protein>
    <recommendedName>
        <fullName evidence="9">Protein kinase domain-containing protein</fullName>
    </recommendedName>
</protein>
<sequence>MASLKKIWLSGNKFTGKIPDSLAKVPNLMELHLENNQFSGPIPAFPQKTLNSFDLSNNNLEGEIPESLSKFPGSSFGGNDGLCGKLINKECNSPPAAPVAASAPEEEETSNKVLIMVVIVFVMIVLLVLTSVMSARRKEDFNVLGKENLGDVVEVHVPNSSHRRVMESSRKGIGGSRRGSQQCRSLMGDLVMVNEEKGTFGLPDLMKAAAEVLGNGGLGSAYKAVLGNGMSVVVKRMREMNRLGRDGFDAEIKMIGRIRHRNLLTPLAYHYRKEEKLIVSQYIPKGSLLYALHGEKFIIVAISLLLSFWLALPRPTSPLVLLPLL</sequence>
<dbReference type="SUPFAM" id="SSF52058">
    <property type="entry name" value="L domain-like"/>
    <property type="match status" value="1"/>
</dbReference>
<dbReference type="Gene3D" id="3.80.10.10">
    <property type="entry name" value="Ribonuclease Inhibitor"/>
    <property type="match status" value="1"/>
</dbReference>
<feature type="region of interest" description="Disordered" evidence="7">
    <location>
        <begin position="161"/>
        <end position="180"/>
    </location>
</feature>
<keyword evidence="11" id="KW-1185">Reference proteome</keyword>
<evidence type="ECO:0000259" key="9">
    <source>
        <dbReference type="PROSITE" id="PS50011"/>
    </source>
</evidence>
<feature type="transmembrane region" description="Helical" evidence="8">
    <location>
        <begin position="288"/>
        <end position="312"/>
    </location>
</feature>
<dbReference type="PANTHER" id="PTHR48007:SF29">
    <property type="entry name" value="POLLEN RECEPTOR-LIKE KINASE 3"/>
    <property type="match status" value="1"/>
</dbReference>
<dbReference type="GO" id="GO:0005524">
    <property type="term" value="F:ATP binding"/>
    <property type="evidence" value="ECO:0007669"/>
    <property type="project" value="InterPro"/>
</dbReference>
<evidence type="ECO:0000256" key="3">
    <source>
        <dbReference type="ARBA" id="ARBA00022692"/>
    </source>
</evidence>
<dbReference type="SUPFAM" id="SSF56112">
    <property type="entry name" value="Protein kinase-like (PK-like)"/>
    <property type="match status" value="1"/>
</dbReference>
<dbReference type="InterPro" id="IPR001245">
    <property type="entry name" value="Ser-Thr/Tyr_kinase_cat_dom"/>
</dbReference>
<comment type="subcellular location">
    <subcellularLocation>
        <location evidence="1">Membrane</location>
    </subcellularLocation>
</comment>
<accession>A0AAP0WNQ1</accession>
<evidence type="ECO:0000313" key="10">
    <source>
        <dbReference type="EMBL" id="KAK9275062.1"/>
    </source>
</evidence>
<feature type="transmembrane region" description="Helical" evidence="8">
    <location>
        <begin position="113"/>
        <end position="132"/>
    </location>
</feature>
<evidence type="ECO:0000256" key="7">
    <source>
        <dbReference type="SAM" id="MobiDB-lite"/>
    </source>
</evidence>
<comment type="caution">
    <text evidence="10">The sequence shown here is derived from an EMBL/GenBank/DDBJ whole genome shotgun (WGS) entry which is preliminary data.</text>
</comment>
<keyword evidence="6 8" id="KW-0472">Membrane</keyword>
<evidence type="ECO:0000256" key="4">
    <source>
        <dbReference type="ARBA" id="ARBA00022737"/>
    </source>
</evidence>
<keyword evidence="2" id="KW-0433">Leucine-rich repeat</keyword>
<dbReference type="Proteomes" id="UP001415857">
    <property type="component" value="Unassembled WGS sequence"/>
</dbReference>
<keyword evidence="5 8" id="KW-1133">Transmembrane helix</keyword>
<evidence type="ECO:0000256" key="1">
    <source>
        <dbReference type="ARBA" id="ARBA00004370"/>
    </source>
</evidence>
<dbReference type="InterPro" id="IPR001611">
    <property type="entry name" value="Leu-rich_rpt"/>
</dbReference>
<dbReference type="GO" id="GO:0016020">
    <property type="term" value="C:membrane"/>
    <property type="evidence" value="ECO:0007669"/>
    <property type="project" value="UniProtKB-SubCell"/>
</dbReference>
<name>A0AAP0WNQ1_LIQFO</name>
<gene>
    <name evidence="10" type="ORF">L1049_022320</name>
</gene>
<dbReference type="PANTHER" id="PTHR48007">
    <property type="entry name" value="LEUCINE-RICH REPEAT RECEPTOR-LIKE PROTEIN KINASE PXC1"/>
    <property type="match status" value="1"/>
</dbReference>
<keyword evidence="4" id="KW-0677">Repeat</keyword>
<dbReference type="Gene3D" id="3.30.200.20">
    <property type="entry name" value="Phosphorylase Kinase, domain 1"/>
    <property type="match status" value="1"/>
</dbReference>
<feature type="domain" description="Protein kinase" evidence="9">
    <location>
        <begin position="207"/>
        <end position="325"/>
    </location>
</feature>
<proteinExistence type="predicted"/>
<evidence type="ECO:0000313" key="11">
    <source>
        <dbReference type="Proteomes" id="UP001415857"/>
    </source>
</evidence>
<evidence type="ECO:0000256" key="6">
    <source>
        <dbReference type="ARBA" id="ARBA00023136"/>
    </source>
</evidence>
<dbReference type="EMBL" id="JBBPBK010000011">
    <property type="protein sequence ID" value="KAK9275062.1"/>
    <property type="molecule type" value="Genomic_DNA"/>
</dbReference>
<evidence type="ECO:0000256" key="5">
    <source>
        <dbReference type="ARBA" id="ARBA00022989"/>
    </source>
</evidence>
<keyword evidence="3 8" id="KW-0812">Transmembrane</keyword>
<dbReference type="AlphaFoldDB" id="A0AAP0WNQ1"/>
<dbReference type="Pfam" id="PF00560">
    <property type="entry name" value="LRR_1"/>
    <property type="match status" value="3"/>
</dbReference>